<keyword evidence="2" id="KW-0675">Receptor</keyword>
<name>A0A9P6HXG0_9PEZI</name>
<evidence type="ECO:0000313" key="2">
    <source>
        <dbReference type="EMBL" id="KAF9871910.1"/>
    </source>
</evidence>
<dbReference type="RefSeq" id="XP_038741371.1">
    <property type="nucleotide sequence ID" value="XM_038893256.1"/>
</dbReference>
<feature type="region of interest" description="Disordered" evidence="1">
    <location>
        <begin position="304"/>
        <end position="339"/>
    </location>
</feature>
<keyword evidence="3" id="KW-1185">Reference proteome</keyword>
<proteinExistence type="predicted"/>
<reference evidence="2" key="1">
    <citation type="submission" date="2020-03" db="EMBL/GenBank/DDBJ databases">
        <authorList>
            <person name="He L."/>
        </authorList>
    </citation>
    <scope>NUCLEOTIDE SEQUENCE</scope>
    <source>
        <strain evidence="2">CkLH20</strain>
    </source>
</reference>
<dbReference type="InterPro" id="IPR012341">
    <property type="entry name" value="6hp_glycosidase-like_sf"/>
</dbReference>
<dbReference type="GO" id="GO:0005975">
    <property type="term" value="P:carbohydrate metabolic process"/>
    <property type="evidence" value="ECO:0007669"/>
    <property type="project" value="InterPro"/>
</dbReference>
<comment type="caution">
    <text evidence="2">The sequence shown here is derived from an EMBL/GenBank/DDBJ whole genome shotgun (WGS) entry which is preliminary data.</text>
</comment>
<dbReference type="GeneID" id="62166330"/>
<dbReference type="Gene3D" id="1.50.10.10">
    <property type="match status" value="1"/>
</dbReference>
<feature type="compositionally biased region" description="Low complexity" evidence="1">
    <location>
        <begin position="317"/>
        <end position="335"/>
    </location>
</feature>
<evidence type="ECO:0000313" key="3">
    <source>
        <dbReference type="Proteomes" id="UP000781932"/>
    </source>
</evidence>
<gene>
    <name evidence="2" type="ORF">CkaCkLH20_10542</name>
</gene>
<dbReference type="Proteomes" id="UP000781932">
    <property type="component" value="Unassembled WGS sequence"/>
</dbReference>
<evidence type="ECO:0000256" key="1">
    <source>
        <dbReference type="SAM" id="MobiDB-lite"/>
    </source>
</evidence>
<accession>A0A9P6HXG0</accession>
<protein>
    <submittedName>
        <fullName evidence="2">Abscisic acid ABA receptor</fullName>
    </submittedName>
</protein>
<dbReference type="EMBL" id="JAATWM020000041">
    <property type="protein sequence ID" value="KAF9871910.1"/>
    <property type="molecule type" value="Genomic_DNA"/>
</dbReference>
<organism evidence="2 3">
    <name type="scientific">Colletotrichum karsti</name>
    <dbReference type="NCBI Taxonomy" id="1095194"/>
    <lineage>
        <taxon>Eukaryota</taxon>
        <taxon>Fungi</taxon>
        <taxon>Dikarya</taxon>
        <taxon>Ascomycota</taxon>
        <taxon>Pezizomycotina</taxon>
        <taxon>Sordariomycetes</taxon>
        <taxon>Hypocreomycetidae</taxon>
        <taxon>Glomerellales</taxon>
        <taxon>Glomerellaceae</taxon>
        <taxon>Colletotrichum</taxon>
        <taxon>Colletotrichum boninense species complex</taxon>
    </lineage>
</organism>
<reference evidence="2" key="2">
    <citation type="submission" date="2020-11" db="EMBL/GenBank/DDBJ databases">
        <title>Whole genome sequencing of Colletotrichum sp.</title>
        <authorList>
            <person name="Li H."/>
        </authorList>
    </citation>
    <scope>NUCLEOTIDE SEQUENCE</scope>
    <source>
        <strain evidence="2">CkLH20</strain>
    </source>
</reference>
<dbReference type="SUPFAM" id="SSF158745">
    <property type="entry name" value="LanC-like"/>
    <property type="match status" value="1"/>
</dbReference>
<sequence length="365" mass="38801">MDSPLLSHLSKVLSLSPPQSSYSASTLTGPLTSHTGTAYLFLSISSAFPRLQVHSYPAIHWARAYISNIPAPDGPISSLEECLGLSSDVLSGTAVRACITQDLSHVRTFLNLLTPILASINSRDTAPLPSCLVHGLAGTLYLLRLIRHWVASSAPLVSRAIVHISEYLLSVPWSCPRSSSHGAADGELGTLTQLVLTSPPLAPRLAEKLTELLELQGPDGDWPSPAAPAQPGSRSECLTFATGATGLVVSLASLRPFFPSLQDRLDAVVADARDFIARHQRELLGETSLWYGTLGTSLAFPKGLQRTNSMNLPSPSPTSESTSTGESSTESSSPGAVAKAHDPGAAWVLAVCEREMPRMLFYNDV</sequence>
<dbReference type="OrthoDB" id="10257263at2759"/>
<dbReference type="AlphaFoldDB" id="A0A9P6HXG0"/>